<accession>A0A507R5W9</accession>
<keyword evidence="4 7" id="KW-1133">Transmembrane helix</keyword>
<comment type="subcellular location">
    <subcellularLocation>
        <location evidence="1">Membrane</location>
        <topology evidence="1">Multi-pass membrane protein</topology>
    </subcellularLocation>
</comment>
<protein>
    <submittedName>
        <fullName evidence="8">Uncharacterized protein</fullName>
    </submittedName>
</protein>
<comment type="similarity">
    <text evidence="2">Belongs to the ADIPOR family.</text>
</comment>
<dbReference type="InterPro" id="IPR004254">
    <property type="entry name" value="AdipoR/HlyIII-related"/>
</dbReference>
<evidence type="ECO:0000256" key="7">
    <source>
        <dbReference type="SAM" id="Phobius"/>
    </source>
</evidence>
<evidence type="ECO:0000256" key="5">
    <source>
        <dbReference type="ARBA" id="ARBA00023136"/>
    </source>
</evidence>
<reference evidence="8 9" key="1">
    <citation type="submission" date="2019-06" db="EMBL/GenBank/DDBJ databases">
        <title>Wine fermentation using esterase from Monascus purpureus.</title>
        <authorList>
            <person name="Geng C."/>
            <person name="Zhang Y."/>
        </authorList>
    </citation>
    <scope>NUCLEOTIDE SEQUENCE [LARGE SCALE GENOMIC DNA]</scope>
    <source>
        <strain evidence="8">HQ1</strain>
    </source>
</reference>
<keyword evidence="5 7" id="KW-0472">Membrane</keyword>
<feature type="transmembrane region" description="Helical" evidence="7">
    <location>
        <begin position="176"/>
        <end position="195"/>
    </location>
</feature>
<evidence type="ECO:0000256" key="2">
    <source>
        <dbReference type="ARBA" id="ARBA00007018"/>
    </source>
</evidence>
<feature type="transmembrane region" description="Helical" evidence="7">
    <location>
        <begin position="207"/>
        <end position="225"/>
    </location>
</feature>
<evidence type="ECO:0000256" key="4">
    <source>
        <dbReference type="ARBA" id="ARBA00022989"/>
    </source>
</evidence>
<evidence type="ECO:0000256" key="6">
    <source>
        <dbReference type="PIRSR" id="PIRSR604254-1"/>
    </source>
</evidence>
<dbReference type="Pfam" id="PF03006">
    <property type="entry name" value="HlyIII"/>
    <property type="match status" value="1"/>
</dbReference>
<feature type="transmembrane region" description="Helical" evidence="7">
    <location>
        <begin position="141"/>
        <end position="164"/>
    </location>
</feature>
<evidence type="ECO:0000256" key="1">
    <source>
        <dbReference type="ARBA" id="ARBA00004141"/>
    </source>
</evidence>
<organism evidence="8 9">
    <name type="scientific">Monascus purpureus</name>
    <name type="common">Red mold</name>
    <name type="synonym">Monascus anka</name>
    <dbReference type="NCBI Taxonomy" id="5098"/>
    <lineage>
        <taxon>Eukaryota</taxon>
        <taxon>Fungi</taxon>
        <taxon>Dikarya</taxon>
        <taxon>Ascomycota</taxon>
        <taxon>Pezizomycotina</taxon>
        <taxon>Eurotiomycetes</taxon>
        <taxon>Eurotiomycetidae</taxon>
        <taxon>Eurotiales</taxon>
        <taxon>Aspergillaceae</taxon>
        <taxon>Monascus</taxon>
    </lineage>
</organism>
<comment type="caution">
    <text evidence="8">The sequence shown here is derived from an EMBL/GenBank/DDBJ whole genome shotgun (WGS) entry which is preliminary data.</text>
</comment>
<dbReference type="STRING" id="5098.A0A507R5W9"/>
<name>A0A507R5W9_MONPU</name>
<keyword evidence="9" id="KW-1185">Reference proteome</keyword>
<dbReference type="AlphaFoldDB" id="A0A507R5W9"/>
<dbReference type="PANTHER" id="PTHR20855">
    <property type="entry name" value="ADIPOR/PROGESTIN RECEPTOR-RELATED"/>
    <property type="match status" value="1"/>
</dbReference>
<dbReference type="GO" id="GO:0006882">
    <property type="term" value="P:intracellular zinc ion homeostasis"/>
    <property type="evidence" value="ECO:0007669"/>
    <property type="project" value="TreeGrafter"/>
</dbReference>
<keyword evidence="6" id="KW-0479">Metal-binding</keyword>
<keyword evidence="3 7" id="KW-0812">Transmembrane</keyword>
<feature type="transmembrane region" description="Helical" evidence="7">
    <location>
        <begin position="88"/>
        <end position="109"/>
    </location>
</feature>
<dbReference type="OrthoDB" id="529367at2759"/>
<feature type="transmembrane region" description="Helical" evidence="7">
    <location>
        <begin position="237"/>
        <end position="260"/>
    </location>
</feature>
<feature type="binding site" evidence="6">
    <location>
        <position position="162"/>
    </location>
    <ligand>
        <name>Zn(2+)</name>
        <dbReference type="ChEBI" id="CHEBI:29105"/>
    </ligand>
</feature>
<dbReference type="EMBL" id="VIFY01000003">
    <property type="protein sequence ID" value="TQB77177.1"/>
    <property type="molecule type" value="Genomic_DNA"/>
</dbReference>
<dbReference type="PANTHER" id="PTHR20855:SF52">
    <property type="entry name" value="ADIPONECTIN RECEPTOR PROTEIN"/>
    <property type="match status" value="1"/>
</dbReference>
<dbReference type="GO" id="GO:0038023">
    <property type="term" value="F:signaling receptor activity"/>
    <property type="evidence" value="ECO:0007669"/>
    <property type="project" value="TreeGrafter"/>
</dbReference>
<dbReference type="Proteomes" id="UP000319663">
    <property type="component" value="Unassembled WGS sequence"/>
</dbReference>
<dbReference type="GO" id="GO:0016020">
    <property type="term" value="C:membrane"/>
    <property type="evidence" value="ECO:0007669"/>
    <property type="project" value="UniProtKB-SubCell"/>
</dbReference>
<keyword evidence="6" id="KW-0862">Zinc</keyword>
<proteinExistence type="inferred from homology"/>
<dbReference type="GO" id="GO:0046872">
    <property type="term" value="F:metal ion binding"/>
    <property type="evidence" value="ECO:0007669"/>
    <property type="project" value="UniProtKB-KW"/>
</dbReference>
<sequence length="272" mass="31307">MVLNAFLRIRLIRAKKDGKPHYQPLYSDVKKEEKEKSRRQQRRLLTPSELPPWYDSNPYILTGYRPVSQSFWTSLKSWTYLHNESCNIYTHLVPGVLFLLAQGTLYRYIVENWNWNWNRTQTLNGNAIGTSTSIQLTGLDWGILSLQLFTASTCLLVSAFYHTLSNHSEHAAHRWLQFDYVGILTLILGNFISGLHFGFYCEPALKYFYWGLILTLSLLTAITLLSPKFRGPQFRSLRLAAFIGTGLSAIAPIGHVWLAWGSNRLEKMETNS</sequence>
<evidence type="ECO:0000256" key="3">
    <source>
        <dbReference type="ARBA" id="ARBA00022692"/>
    </source>
</evidence>
<gene>
    <name evidence="8" type="ORF">MPDQ_004577</name>
</gene>
<evidence type="ECO:0000313" key="9">
    <source>
        <dbReference type="Proteomes" id="UP000319663"/>
    </source>
</evidence>
<evidence type="ECO:0000313" key="8">
    <source>
        <dbReference type="EMBL" id="TQB77177.1"/>
    </source>
</evidence>